<dbReference type="OrthoDB" id="10253113at2759"/>
<organism evidence="5 6">
    <name type="scientific">Coemansia spiralis</name>
    <dbReference type="NCBI Taxonomy" id="417178"/>
    <lineage>
        <taxon>Eukaryota</taxon>
        <taxon>Fungi</taxon>
        <taxon>Fungi incertae sedis</taxon>
        <taxon>Zoopagomycota</taxon>
        <taxon>Kickxellomycotina</taxon>
        <taxon>Kickxellomycetes</taxon>
        <taxon>Kickxellales</taxon>
        <taxon>Kickxellaceae</taxon>
        <taxon>Coemansia</taxon>
    </lineage>
</organism>
<dbReference type="SUPFAM" id="SSF52047">
    <property type="entry name" value="RNI-like"/>
    <property type="match status" value="1"/>
</dbReference>
<evidence type="ECO:0000313" key="6">
    <source>
        <dbReference type="Proteomes" id="UP001151516"/>
    </source>
</evidence>
<gene>
    <name evidence="5" type="primary">NAR1</name>
    <name evidence="5" type="ORF">IWW39_004893</name>
</gene>
<keyword evidence="2" id="KW-0004">4Fe-4S</keyword>
<dbReference type="InterPro" id="IPR032675">
    <property type="entry name" value="LRR_dom_sf"/>
</dbReference>
<dbReference type="Gene3D" id="3.80.10.10">
    <property type="entry name" value="Ribonuclease Inhibitor"/>
    <property type="match status" value="2"/>
</dbReference>
<dbReference type="Pfam" id="PF02906">
    <property type="entry name" value="Fe_hyd_lg_C"/>
    <property type="match status" value="1"/>
</dbReference>
<keyword evidence="2" id="KW-0411">Iron-sulfur</keyword>
<sequence length="922" mass="99715">MAFSGGLRLTDLNDYITPGQECIKPVEVKKTGAANGSHIKVGETGDYYEVAKDGEETKLEAASITLNDCLACSGCVTSAEAVLITMQSHHELLAVLEENRRLRSQGEGAQAKHVVVTVAPQSRASLALKHGMSPLSIAKRVTAALKAMGVDHVFDSAFTRDLTLVESAREFVERFKASEGLVGDGRSLPVLASWCPGWVCYAEKTHAEVLPWMSTTRSSQQTMGAVVKDYLAKKLGKTPDQIYHVTVMMCYDKKLEASRDDFYNDVFKTRDVDCVVTTGELDRMLSEAGMLLENVAESGLDSLFKTNASQDCLYSSAGTSAGGGLEYVMSYAARTLFGIDISPELVAAAAREEAPHPLIDVKAVRNLSDHREITLLDPSTRQPCLRFATVYGFRHLQNLVRKLKSGRSVYHYVEVAACPNACSNGGGQLQPDDLSPAAKKQWVAETERIYVTSGAYELPENSPALRELIYDWFGPEGLDSQLAKQALHTQFHGIVTKANPLGAKSMDFLRAIEPAPVGTELNLALPKSRSSASLSSSTSTENSPTLCEQGRDIDSADNDALVPSHSREICFQDLTPSELNVSESLGGRSLATIECLRVNRCRMDSKAFARLVDDLCSGDLSCLHTVDVSQNQLCGVEAGEALARLLGYAKAVRFLSLGWNKLSLADLRPIAEATWSSNVACFDLRANPLTAPKKRPSKKHPKHCPANETDDDGWIGSFVDRMPELTYVQLAQVEIGDRLLISLLHSLTRSGSNIQYIGLEWLGLGNRLSALRAIMGNLAAPPHALHINLSANYLGDCGVEAIAASGAKLSSLTLACNFITERGTGVLAKWLPSSGLGSLDLSDNYFGDQGIVSLLTTHSSNVPAKTPSSYYTQLTALGLTSCCLSDTSLRLITDALACQWAPLESLRILRNSRMSPGSKILL</sequence>
<evidence type="ECO:0000313" key="5">
    <source>
        <dbReference type="EMBL" id="KAJ2684456.1"/>
    </source>
</evidence>
<dbReference type="InterPro" id="IPR009016">
    <property type="entry name" value="Fe_hydrogenase"/>
</dbReference>
<accession>A0A9W8L185</accession>
<dbReference type="EMBL" id="JANBTX010000209">
    <property type="protein sequence ID" value="KAJ2684456.1"/>
    <property type="molecule type" value="Genomic_DNA"/>
</dbReference>
<keyword evidence="2" id="KW-0479">Metal-binding</keyword>
<comment type="caution">
    <text evidence="5">The sequence shown here is derived from an EMBL/GenBank/DDBJ whole genome shotgun (WGS) entry which is preliminary data.</text>
</comment>
<name>A0A9W8L185_9FUNG</name>
<dbReference type="Gene3D" id="3.40.50.1780">
    <property type="match status" value="1"/>
</dbReference>
<dbReference type="Proteomes" id="UP001151516">
    <property type="component" value="Unassembled WGS sequence"/>
</dbReference>
<dbReference type="GO" id="GO:0051539">
    <property type="term" value="F:4 iron, 4 sulfur cluster binding"/>
    <property type="evidence" value="ECO:0007669"/>
    <property type="project" value="UniProtKB-KW"/>
</dbReference>
<proteinExistence type="inferred from homology"/>
<evidence type="ECO:0000256" key="3">
    <source>
        <dbReference type="SAM" id="MobiDB-lite"/>
    </source>
</evidence>
<dbReference type="InterPro" id="IPR050340">
    <property type="entry name" value="Cytosolic_Fe-S_CAF"/>
</dbReference>
<keyword evidence="2" id="KW-0408">Iron</keyword>
<dbReference type="PANTHER" id="PTHR11615">
    <property type="entry name" value="NITRATE, FORMATE, IRON DEHYDROGENASE"/>
    <property type="match status" value="1"/>
</dbReference>
<dbReference type="InterPro" id="IPR004108">
    <property type="entry name" value="Fe_hydrogenase_lsu_C"/>
</dbReference>
<feature type="compositionally biased region" description="Low complexity" evidence="3">
    <location>
        <begin position="530"/>
        <end position="545"/>
    </location>
</feature>
<dbReference type="Gene3D" id="3.40.950.10">
    <property type="entry name" value="Fe-only Hydrogenase (Larger Subunit), Chain L, domain 3"/>
    <property type="match status" value="1"/>
</dbReference>
<feature type="domain" description="Iron hydrogenase large subunit C-terminal" evidence="4">
    <location>
        <begin position="112"/>
        <end position="426"/>
    </location>
</feature>
<protein>
    <submittedName>
        <fullName evidence="5">Cytosolic Fe-S cluster assembly factor nar1</fullName>
    </submittedName>
</protein>
<feature type="region of interest" description="Disordered" evidence="3">
    <location>
        <begin position="530"/>
        <end position="550"/>
    </location>
</feature>
<evidence type="ECO:0000259" key="4">
    <source>
        <dbReference type="Pfam" id="PF02906"/>
    </source>
</evidence>
<evidence type="ECO:0000256" key="1">
    <source>
        <dbReference type="ARBA" id="ARBA00006596"/>
    </source>
</evidence>
<reference evidence="5" key="1">
    <citation type="submission" date="2022-07" db="EMBL/GenBank/DDBJ databases">
        <title>Phylogenomic reconstructions and comparative analyses of Kickxellomycotina fungi.</title>
        <authorList>
            <person name="Reynolds N.K."/>
            <person name="Stajich J.E."/>
            <person name="Barry K."/>
            <person name="Grigoriev I.V."/>
            <person name="Crous P."/>
            <person name="Smith M.E."/>
        </authorList>
    </citation>
    <scope>NUCLEOTIDE SEQUENCE</scope>
    <source>
        <strain evidence="5">CBS 109367</strain>
    </source>
</reference>
<dbReference type="SUPFAM" id="SSF53920">
    <property type="entry name" value="Fe-only hydrogenase"/>
    <property type="match status" value="1"/>
</dbReference>
<dbReference type="AlphaFoldDB" id="A0A9W8L185"/>
<keyword evidence="6" id="KW-1185">Reference proteome</keyword>
<comment type="similarity">
    <text evidence="1">Belongs to the NARF family.</text>
</comment>
<evidence type="ECO:0000256" key="2">
    <source>
        <dbReference type="ARBA" id="ARBA00022485"/>
    </source>
</evidence>